<feature type="chain" id="PRO_5043393173" evidence="1">
    <location>
        <begin position="31"/>
        <end position="119"/>
    </location>
</feature>
<feature type="signal peptide" evidence="1">
    <location>
        <begin position="1"/>
        <end position="30"/>
    </location>
</feature>
<keyword evidence="1" id="KW-0732">Signal</keyword>
<evidence type="ECO:0000256" key="1">
    <source>
        <dbReference type="SAM" id="SignalP"/>
    </source>
</evidence>
<evidence type="ECO:0000313" key="3">
    <source>
        <dbReference type="Proteomes" id="UP001161247"/>
    </source>
</evidence>
<proteinExistence type="predicted"/>
<dbReference type="EMBL" id="OX459126">
    <property type="protein sequence ID" value="CAI9117789.1"/>
    <property type="molecule type" value="Genomic_DNA"/>
</dbReference>
<dbReference type="AlphaFoldDB" id="A0AAV1EDM5"/>
<dbReference type="Proteomes" id="UP001161247">
    <property type="component" value="Chromosome 9"/>
</dbReference>
<keyword evidence="3" id="KW-1185">Reference proteome</keyword>
<reference evidence="2" key="1">
    <citation type="submission" date="2023-03" db="EMBL/GenBank/DDBJ databases">
        <authorList>
            <person name="Julca I."/>
        </authorList>
    </citation>
    <scope>NUCLEOTIDE SEQUENCE</scope>
</reference>
<organism evidence="2 3">
    <name type="scientific">Oldenlandia corymbosa var. corymbosa</name>
    <dbReference type="NCBI Taxonomy" id="529605"/>
    <lineage>
        <taxon>Eukaryota</taxon>
        <taxon>Viridiplantae</taxon>
        <taxon>Streptophyta</taxon>
        <taxon>Embryophyta</taxon>
        <taxon>Tracheophyta</taxon>
        <taxon>Spermatophyta</taxon>
        <taxon>Magnoliopsida</taxon>
        <taxon>eudicotyledons</taxon>
        <taxon>Gunneridae</taxon>
        <taxon>Pentapetalae</taxon>
        <taxon>asterids</taxon>
        <taxon>lamiids</taxon>
        <taxon>Gentianales</taxon>
        <taxon>Rubiaceae</taxon>
        <taxon>Rubioideae</taxon>
        <taxon>Spermacoceae</taxon>
        <taxon>Hedyotis-Oldenlandia complex</taxon>
        <taxon>Oldenlandia</taxon>
    </lineage>
</organism>
<gene>
    <name evidence="2" type="ORF">OLC1_LOCUS23791</name>
</gene>
<name>A0AAV1EDM5_OLDCO</name>
<accession>A0AAV1EDM5</accession>
<evidence type="ECO:0000313" key="2">
    <source>
        <dbReference type="EMBL" id="CAI9117789.1"/>
    </source>
</evidence>
<protein>
    <submittedName>
        <fullName evidence="2">OLC1v1019274C1</fullName>
    </submittedName>
</protein>
<sequence>MSRGTSALFRVALILLALFIASSLTPKTEAADEITNAITNVANILGTVDMNNVGEVAAPLLKDVDGCKLRKTLEDLDAAIQLLASQLPENGNCSINADTINSVVSLAKSLIPAPAAGGN</sequence>